<gene>
    <name evidence="11" type="ORF">VV02_16605</name>
</gene>
<dbReference type="AlphaFoldDB" id="A0A0K1JKI0"/>
<evidence type="ECO:0000259" key="10">
    <source>
        <dbReference type="Pfam" id="PF02838"/>
    </source>
</evidence>
<feature type="active site" description="Proton donor" evidence="6">
    <location>
        <position position="365"/>
    </location>
</feature>
<dbReference type="GO" id="GO:0016020">
    <property type="term" value="C:membrane"/>
    <property type="evidence" value="ECO:0007669"/>
    <property type="project" value="TreeGrafter"/>
</dbReference>
<keyword evidence="8" id="KW-0732">Signal</keyword>
<evidence type="ECO:0000256" key="4">
    <source>
        <dbReference type="ARBA" id="ARBA00022801"/>
    </source>
</evidence>
<comment type="catalytic activity">
    <reaction evidence="1">
        <text>Hydrolysis of terminal non-reducing N-acetyl-D-hexosamine residues in N-acetyl-beta-D-hexosaminides.</text>
        <dbReference type="EC" id="3.2.1.52"/>
    </reaction>
</comment>
<dbReference type="Gene3D" id="3.20.20.80">
    <property type="entry name" value="Glycosidases"/>
    <property type="match status" value="1"/>
</dbReference>
<dbReference type="GO" id="GO:0030203">
    <property type="term" value="P:glycosaminoglycan metabolic process"/>
    <property type="evidence" value="ECO:0007669"/>
    <property type="project" value="TreeGrafter"/>
</dbReference>
<dbReference type="GO" id="GO:0005975">
    <property type="term" value="P:carbohydrate metabolic process"/>
    <property type="evidence" value="ECO:0007669"/>
    <property type="project" value="InterPro"/>
</dbReference>
<dbReference type="SUPFAM" id="SSF51445">
    <property type="entry name" value="(Trans)glycosidases"/>
    <property type="match status" value="1"/>
</dbReference>
<dbReference type="PRINTS" id="PR00738">
    <property type="entry name" value="GLHYDRLASE20"/>
</dbReference>
<organism evidence="11 12">
    <name type="scientific">Luteipulveratus mongoliensis</name>
    <dbReference type="NCBI Taxonomy" id="571913"/>
    <lineage>
        <taxon>Bacteria</taxon>
        <taxon>Bacillati</taxon>
        <taxon>Actinomycetota</taxon>
        <taxon>Actinomycetes</taxon>
        <taxon>Micrococcales</taxon>
        <taxon>Dermacoccaceae</taxon>
        <taxon>Luteipulveratus</taxon>
    </lineage>
</organism>
<keyword evidence="4" id="KW-0378">Hydrolase</keyword>
<accession>A0A0K1JKI0</accession>
<feature type="region of interest" description="Disordered" evidence="7">
    <location>
        <begin position="306"/>
        <end position="325"/>
    </location>
</feature>
<comment type="similarity">
    <text evidence="2">Belongs to the glycosyl hydrolase 20 family.</text>
</comment>
<feature type="compositionally biased region" description="Polar residues" evidence="7">
    <location>
        <begin position="306"/>
        <end position="324"/>
    </location>
</feature>
<dbReference type="KEGG" id="lmoi:VV02_16605"/>
<dbReference type="Proteomes" id="UP000066480">
    <property type="component" value="Chromosome"/>
</dbReference>
<evidence type="ECO:0000313" key="12">
    <source>
        <dbReference type="Proteomes" id="UP000066480"/>
    </source>
</evidence>
<evidence type="ECO:0000256" key="6">
    <source>
        <dbReference type="PIRSR" id="PIRSR625705-1"/>
    </source>
</evidence>
<dbReference type="Pfam" id="PF02838">
    <property type="entry name" value="Glyco_hydro_20b"/>
    <property type="match status" value="1"/>
</dbReference>
<evidence type="ECO:0000256" key="5">
    <source>
        <dbReference type="ARBA" id="ARBA00023295"/>
    </source>
</evidence>
<dbReference type="RefSeq" id="WP_052593219.1">
    <property type="nucleotide sequence ID" value="NZ_CP011112.1"/>
</dbReference>
<dbReference type="Pfam" id="PF00728">
    <property type="entry name" value="Glyco_hydro_20"/>
    <property type="match status" value="1"/>
</dbReference>
<evidence type="ECO:0000256" key="3">
    <source>
        <dbReference type="ARBA" id="ARBA00012663"/>
    </source>
</evidence>
<dbReference type="CDD" id="cd06568">
    <property type="entry name" value="GH20_SpHex_like"/>
    <property type="match status" value="1"/>
</dbReference>
<dbReference type="GO" id="GO:0004563">
    <property type="term" value="F:beta-N-acetylhexosaminidase activity"/>
    <property type="evidence" value="ECO:0007669"/>
    <property type="project" value="UniProtKB-EC"/>
</dbReference>
<dbReference type="EMBL" id="CP011112">
    <property type="protein sequence ID" value="AKU17103.1"/>
    <property type="molecule type" value="Genomic_DNA"/>
</dbReference>
<dbReference type="InterPro" id="IPR017853">
    <property type="entry name" value="GH"/>
</dbReference>
<evidence type="ECO:0000256" key="7">
    <source>
        <dbReference type="SAM" id="MobiDB-lite"/>
    </source>
</evidence>
<dbReference type="OrthoDB" id="9763537at2"/>
<evidence type="ECO:0000259" key="9">
    <source>
        <dbReference type="Pfam" id="PF00728"/>
    </source>
</evidence>
<feature type="chain" id="PRO_5005462063" description="beta-N-acetylhexosaminidase" evidence="8">
    <location>
        <begin position="27"/>
        <end position="682"/>
    </location>
</feature>
<dbReference type="InterPro" id="IPR029018">
    <property type="entry name" value="Hex-like_dom2"/>
</dbReference>
<evidence type="ECO:0000313" key="11">
    <source>
        <dbReference type="EMBL" id="AKU17103.1"/>
    </source>
</evidence>
<feature type="domain" description="Glycoside hydrolase family 20 catalytic" evidence="9">
    <location>
        <begin position="176"/>
        <end position="522"/>
    </location>
</feature>
<dbReference type="STRING" id="571913.VV02_16605"/>
<dbReference type="SUPFAM" id="SSF55545">
    <property type="entry name" value="beta-N-acetylhexosaminidase-like domain"/>
    <property type="match status" value="1"/>
</dbReference>
<sequence>MSTCRWSSYALTFGLVLGLGTPVASAAIADDPGAEAQTADSPLALVPKPSSVEVKQNSRGYTLSPGSRIVTSNAYRPVAELLAQTLRRSTGYRVPVVTSGRARASDIAISRGDAPSEGYSLTASSSGAKITAATPEGAFNATQTLRQLLPAAVESPTSVRTQWSTPAVTISDAPRFAYRGVMIDVARSFQTPAELKNTINTLAAYKINRVHLHVADDQGWRIQITNSGKAAGDTIDYSRLTSVSGKTAMTEGGYQNEAGHTGFYTQDDYRSIVRYAQSRFIQIIPEIDLPGHTNAALHAIPELNTAGSSHTSTAQEPTAPANGTGNVGYSYLDPDSAASMTFIRHVLTQLAAITPGNLLHVGGDESHDFVARYGKDRFNTFVGSVLGVVHSLGKSADGWNEISRTPEITSGDQVQYWAGDTSTLPDATAAGAKVIMSRGSSSYLDMKYNSKTPIGLTWACSGICDFPQYYNWDPAKVVNGIGDAEISGVEAPMWSETVRGQSQAQFMIFPRAIAFAEMGWTAQSQRDVGDFTSRLSAVGPRLTAAGANFYDSPYATWQAPIASTDASGVARRQTTYDLGRLFAPGTVIADNGQQVGPDTNAGDADGASASVLTSLRTTISWGDGTPSTAGTFTAAQARDALHSTGTISVTGQHTYQKPGRYTGTISGSDGRQVPFTVTVRPR</sequence>
<dbReference type="InterPro" id="IPR015883">
    <property type="entry name" value="Glyco_hydro_20_cat"/>
</dbReference>
<evidence type="ECO:0000256" key="1">
    <source>
        <dbReference type="ARBA" id="ARBA00001231"/>
    </source>
</evidence>
<keyword evidence="5" id="KW-0326">Glycosidase</keyword>
<protein>
    <recommendedName>
        <fullName evidence="3">beta-N-acetylhexosaminidase</fullName>
        <ecNumber evidence="3">3.2.1.52</ecNumber>
    </recommendedName>
</protein>
<dbReference type="Gene3D" id="3.30.379.10">
    <property type="entry name" value="Chitobiase/beta-hexosaminidase domain 2-like"/>
    <property type="match status" value="1"/>
</dbReference>
<evidence type="ECO:0000256" key="2">
    <source>
        <dbReference type="ARBA" id="ARBA00006285"/>
    </source>
</evidence>
<feature type="domain" description="Beta-hexosaminidase bacterial type N-terminal" evidence="10">
    <location>
        <begin position="44"/>
        <end position="173"/>
    </location>
</feature>
<evidence type="ECO:0000256" key="8">
    <source>
        <dbReference type="SAM" id="SignalP"/>
    </source>
</evidence>
<name>A0A0K1JKI0_9MICO</name>
<dbReference type="PANTHER" id="PTHR22600:SF57">
    <property type="entry name" value="BETA-N-ACETYLHEXOSAMINIDASE"/>
    <property type="match status" value="1"/>
</dbReference>
<dbReference type="InterPro" id="IPR025705">
    <property type="entry name" value="Beta_hexosaminidase_sua/sub"/>
</dbReference>
<feature type="signal peptide" evidence="8">
    <location>
        <begin position="1"/>
        <end position="26"/>
    </location>
</feature>
<dbReference type="EC" id="3.2.1.52" evidence="3"/>
<keyword evidence="12" id="KW-1185">Reference proteome</keyword>
<dbReference type="PANTHER" id="PTHR22600">
    <property type="entry name" value="BETA-HEXOSAMINIDASE"/>
    <property type="match status" value="1"/>
</dbReference>
<dbReference type="PATRIC" id="fig|571913.6.peg.3367"/>
<dbReference type="InterPro" id="IPR015882">
    <property type="entry name" value="HEX_bac_N"/>
</dbReference>
<proteinExistence type="inferred from homology"/>
<reference evidence="11 12" key="1">
    <citation type="submission" date="2015-03" db="EMBL/GenBank/DDBJ databases">
        <title>Luteipulveratus halotolerans sp. nov., a novel actinobacterium (Dermacoccaceae) from Sarawak, Malaysia.</title>
        <authorList>
            <person name="Juboi H."/>
            <person name="Basik A."/>
            <person name="Shamsul S.S."/>
            <person name="Arnold P."/>
            <person name="Schmitt E.K."/>
            <person name="Sanglier J.-J."/>
            <person name="Yeo T."/>
        </authorList>
    </citation>
    <scope>NUCLEOTIDE SEQUENCE [LARGE SCALE GENOMIC DNA]</scope>
    <source>
        <strain evidence="11 12">MN07-A0370</strain>
    </source>
</reference>